<feature type="signal peptide" evidence="2">
    <location>
        <begin position="1"/>
        <end position="19"/>
    </location>
</feature>
<evidence type="ECO:0000256" key="2">
    <source>
        <dbReference type="SAM" id="SignalP"/>
    </source>
</evidence>
<accession>A0ABW7XI70</accession>
<dbReference type="RefSeq" id="WP_397403409.1">
    <property type="nucleotide sequence ID" value="NZ_JBIRYI010000004.1"/>
</dbReference>
<proteinExistence type="predicted"/>
<keyword evidence="4" id="KW-1185">Reference proteome</keyword>
<organism evidence="3 4">
    <name type="scientific">Promicromonospora kroppenstedtii</name>
    <dbReference type="NCBI Taxonomy" id="440482"/>
    <lineage>
        <taxon>Bacteria</taxon>
        <taxon>Bacillati</taxon>
        <taxon>Actinomycetota</taxon>
        <taxon>Actinomycetes</taxon>
        <taxon>Micrococcales</taxon>
        <taxon>Promicromonosporaceae</taxon>
        <taxon>Promicromonospora</taxon>
    </lineage>
</organism>
<name>A0ABW7XI70_9MICO</name>
<keyword evidence="2" id="KW-0732">Signal</keyword>
<dbReference type="EMBL" id="JBIRYI010000004">
    <property type="protein sequence ID" value="MFI2487026.1"/>
    <property type="molecule type" value="Genomic_DNA"/>
</dbReference>
<protein>
    <submittedName>
        <fullName evidence="3">Uncharacterized protein</fullName>
    </submittedName>
</protein>
<evidence type="ECO:0000313" key="3">
    <source>
        <dbReference type="EMBL" id="MFI2487026.1"/>
    </source>
</evidence>
<feature type="region of interest" description="Disordered" evidence="1">
    <location>
        <begin position="150"/>
        <end position="171"/>
    </location>
</feature>
<sequence length="796" mass="86700">MEYVAVVGLLLLVVAVALAAATPVGRDLSGQLVCAVQSVGQPESPEDCVDRPGDRPGDDDGPGRPGDDDWPGDTSCEDELTLSRVAQEDHDTAMVVIQIGCVWYPIPVTCLFTVSETELDDVWKEVVSGGRDESLEREGNDKIVDCVTAGWGDESEDPDDEACNRTMPTSEDVSLDPPKVRIGCKWLPVPEDVCDAEWEAYKDSAPGRERAATSGWLYECVTTAYDNMEPDCYVQVNTHIEEGTVSFLFFRMSSSEAVMIERLGDGRIRVHMIEGVGIGGGVSGDDIFGSPISFGVSAIKGVTSDTVYEFVDMDDAQEWINWRKRWDAVGDGDGCHGAQVNTVATCIGNSNQKKYDELAKEEPDHHIVNDAGAETKKVTVNVGIDGQKGGKSKDKKGVGVGGSAEGSYEGEVMVEDRLWDNGLYEVSYTSTDIGGFLVSGALGPGGPWGKTDKLGKLMGKGGVGAEWKGSTKTTVYFDQNGDLVQMYITIDDQALATLWEAGIDVETDLPYGFEAGGGWGKNQKEGSSSVQEFILDFNQYPDLRDKFTPMVDELFPRDEDGLLKKGDIEIDRSDQEDGGDLREELEKHGNVRELTYDDTKSSEFGEFGASWQGIDLLKGEWITVDEERVLNESSLEITDVNGDKQVISPAPRCKHEKFEPGDDYYTDGTEKEEEPGGTWDNPTYTSDDGGPYPGTDFDGDVPGDRGDKSRSLAEEYARAFPDKNILVLHKNIAGRAEFGPDVVGKEHLAKVGDFYVIGLDAGTVTRGGDGGYINWAFYGNYNRPGDKVVKFSPREE</sequence>
<reference evidence="3 4" key="1">
    <citation type="submission" date="2024-10" db="EMBL/GenBank/DDBJ databases">
        <title>The Natural Products Discovery Center: Release of the First 8490 Sequenced Strains for Exploring Actinobacteria Biosynthetic Diversity.</title>
        <authorList>
            <person name="Kalkreuter E."/>
            <person name="Kautsar S.A."/>
            <person name="Yang D."/>
            <person name="Bader C.D."/>
            <person name="Teijaro C.N."/>
            <person name="Fluegel L."/>
            <person name="Davis C.M."/>
            <person name="Simpson J.R."/>
            <person name="Lauterbach L."/>
            <person name="Steele A.D."/>
            <person name="Gui C."/>
            <person name="Meng S."/>
            <person name="Li G."/>
            <person name="Viehrig K."/>
            <person name="Ye F."/>
            <person name="Su P."/>
            <person name="Kiefer A.F."/>
            <person name="Nichols A."/>
            <person name="Cepeda A.J."/>
            <person name="Yan W."/>
            <person name="Fan B."/>
            <person name="Jiang Y."/>
            <person name="Adhikari A."/>
            <person name="Zheng C.-J."/>
            <person name="Schuster L."/>
            <person name="Cowan T.M."/>
            <person name="Smanski M.J."/>
            <person name="Chevrette M.G."/>
            <person name="De Carvalho L.P.S."/>
            <person name="Shen B."/>
        </authorList>
    </citation>
    <scope>NUCLEOTIDE SEQUENCE [LARGE SCALE GENOMIC DNA]</scope>
    <source>
        <strain evidence="3 4">NPDC019481</strain>
    </source>
</reference>
<gene>
    <name evidence="3" type="ORF">ACH47X_08960</name>
</gene>
<feature type="compositionally biased region" description="Basic and acidic residues" evidence="1">
    <location>
        <begin position="48"/>
        <end position="67"/>
    </location>
</feature>
<feature type="region of interest" description="Disordered" evidence="1">
    <location>
        <begin position="653"/>
        <end position="709"/>
    </location>
</feature>
<feature type="region of interest" description="Disordered" evidence="1">
    <location>
        <begin position="41"/>
        <end position="74"/>
    </location>
</feature>
<dbReference type="Proteomes" id="UP001611580">
    <property type="component" value="Unassembled WGS sequence"/>
</dbReference>
<feature type="compositionally biased region" description="Acidic residues" evidence="1">
    <location>
        <begin position="661"/>
        <end position="675"/>
    </location>
</feature>
<evidence type="ECO:0000313" key="4">
    <source>
        <dbReference type="Proteomes" id="UP001611580"/>
    </source>
</evidence>
<comment type="caution">
    <text evidence="3">The sequence shown here is derived from an EMBL/GenBank/DDBJ whole genome shotgun (WGS) entry which is preliminary data.</text>
</comment>
<evidence type="ECO:0000256" key="1">
    <source>
        <dbReference type="SAM" id="MobiDB-lite"/>
    </source>
</evidence>
<feature type="chain" id="PRO_5045695358" evidence="2">
    <location>
        <begin position="20"/>
        <end position="796"/>
    </location>
</feature>